<dbReference type="InParanoid" id="A0A0C2TI07"/>
<feature type="region of interest" description="Disordered" evidence="1">
    <location>
        <begin position="1"/>
        <end position="105"/>
    </location>
</feature>
<evidence type="ECO:0000313" key="3">
    <source>
        <dbReference type="Proteomes" id="UP000054549"/>
    </source>
</evidence>
<keyword evidence="3" id="KW-1185">Reference proteome</keyword>
<sequence>MSSENIKGIQQRLHELNAEESRLLADVQSKAENDRREREDKKPRTKQEKQRKQGKQGHARNEKRGAEEQLMRAEPSKRQRRRALKNANGQNSGPSNHGNQYQGQNQSLPYRKYVRLSTYIVEVVECVQFAKLWAVEA</sequence>
<dbReference type="EMBL" id="KN818235">
    <property type="protein sequence ID" value="KIL66579.1"/>
    <property type="molecule type" value="Genomic_DNA"/>
</dbReference>
<accession>A0A0C2TI07</accession>
<feature type="compositionally biased region" description="Basic and acidic residues" evidence="1">
    <location>
        <begin position="12"/>
        <end position="51"/>
    </location>
</feature>
<feature type="compositionally biased region" description="Polar residues" evidence="1">
    <location>
        <begin position="87"/>
        <end position="105"/>
    </location>
</feature>
<protein>
    <submittedName>
        <fullName evidence="2">Uncharacterized protein</fullName>
    </submittedName>
</protein>
<name>A0A0C2TI07_AMAMK</name>
<evidence type="ECO:0000313" key="2">
    <source>
        <dbReference type="EMBL" id="KIL66579.1"/>
    </source>
</evidence>
<dbReference type="HOGENOM" id="CLU_1864613_0_0_1"/>
<gene>
    <name evidence="2" type="ORF">M378DRAFT_369507</name>
</gene>
<proteinExistence type="predicted"/>
<reference evidence="2 3" key="1">
    <citation type="submission" date="2014-04" db="EMBL/GenBank/DDBJ databases">
        <title>Evolutionary Origins and Diversification of the Mycorrhizal Mutualists.</title>
        <authorList>
            <consortium name="DOE Joint Genome Institute"/>
            <consortium name="Mycorrhizal Genomics Consortium"/>
            <person name="Kohler A."/>
            <person name="Kuo A."/>
            <person name="Nagy L.G."/>
            <person name="Floudas D."/>
            <person name="Copeland A."/>
            <person name="Barry K.W."/>
            <person name="Cichocki N."/>
            <person name="Veneault-Fourrey C."/>
            <person name="LaButti K."/>
            <person name="Lindquist E.A."/>
            <person name="Lipzen A."/>
            <person name="Lundell T."/>
            <person name="Morin E."/>
            <person name="Murat C."/>
            <person name="Riley R."/>
            <person name="Ohm R."/>
            <person name="Sun H."/>
            <person name="Tunlid A."/>
            <person name="Henrissat B."/>
            <person name="Grigoriev I.V."/>
            <person name="Hibbett D.S."/>
            <person name="Martin F."/>
        </authorList>
    </citation>
    <scope>NUCLEOTIDE SEQUENCE [LARGE SCALE GENOMIC DNA]</scope>
    <source>
        <strain evidence="2 3">Koide BX008</strain>
    </source>
</reference>
<dbReference type="Proteomes" id="UP000054549">
    <property type="component" value="Unassembled WGS sequence"/>
</dbReference>
<feature type="compositionally biased region" description="Basic and acidic residues" evidence="1">
    <location>
        <begin position="59"/>
        <end position="77"/>
    </location>
</feature>
<dbReference type="AlphaFoldDB" id="A0A0C2TI07"/>
<evidence type="ECO:0000256" key="1">
    <source>
        <dbReference type="SAM" id="MobiDB-lite"/>
    </source>
</evidence>
<organism evidence="2 3">
    <name type="scientific">Amanita muscaria (strain Koide BX008)</name>
    <dbReference type="NCBI Taxonomy" id="946122"/>
    <lineage>
        <taxon>Eukaryota</taxon>
        <taxon>Fungi</taxon>
        <taxon>Dikarya</taxon>
        <taxon>Basidiomycota</taxon>
        <taxon>Agaricomycotina</taxon>
        <taxon>Agaricomycetes</taxon>
        <taxon>Agaricomycetidae</taxon>
        <taxon>Agaricales</taxon>
        <taxon>Pluteineae</taxon>
        <taxon>Amanitaceae</taxon>
        <taxon>Amanita</taxon>
    </lineage>
</organism>